<dbReference type="STRING" id="84645.A0A498NPV4"/>
<reference evidence="2 3" key="1">
    <citation type="submission" date="2018-03" db="EMBL/GenBank/DDBJ databases">
        <title>Draft genome sequence of Rohu Carp (Labeo rohita).</title>
        <authorList>
            <person name="Das P."/>
            <person name="Kushwaha B."/>
            <person name="Joshi C.G."/>
            <person name="Kumar D."/>
            <person name="Nagpure N.S."/>
            <person name="Sahoo L."/>
            <person name="Das S.P."/>
            <person name="Bit A."/>
            <person name="Patnaik S."/>
            <person name="Meher P.K."/>
            <person name="Jayasankar P."/>
            <person name="Koringa P.G."/>
            <person name="Patel N.V."/>
            <person name="Hinsu A.T."/>
            <person name="Kumar R."/>
            <person name="Pandey M."/>
            <person name="Agarwal S."/>
            <person name="Srivastava S."/>
            <person name="Singh M."/>
            <person name="Iquebal M.A."/>
            <person name="Jaiswal S."/>
            <person name="Angadi U.B."/>
            <person name="Kumar N."/>
            <person name="Raza M."/>
            <person name="Shah T.M."/>
            <person name="Rai A."/>
            <person name="Jena J.K."/>
        </authorList>
    </citation>
    <scope>NUCLEOTIDE SEQUENCE [LARGE SCALE GENOMIC DNA]</scope>
    <source>
        <strain evidence="2">DASCIFA01</strain>
        <tissue evidence="2">Testis</tissue>
    </source>
</reference>
<organism evidence="2 3">
    <name type="scientific">Labeo rohita</name>
    <name type="common">Indian major carp</name>
    <name type="synonym">Cyprinus rohita</name>
    <dbReference type="NCBI Taxonomy" id="84645"/>
    <lineage>
        <taxon>Eukaryota</taxon>
        <taxon>Metazoa</taxon>
        <taxon>Chordata</taxon>
        <taxon>Craniata</taxon>
        <taxon>Vertebrata</taxon>
        <taxon>Euteleostomi</taxon>
        <taxon>Actinopterygii</taxon>
        <taxon>Neopterygii</taxon>
        <taxon>Teleostei</taxon>
        <taxon>Ostariophysi</taxon>
        <taxon>Cypriniformes</taxon>
        <taxon>Cyprinidae</taxon>
        <taxon>Labeoninae</taxon>
        <taxon>Labeonini</taxon>
        <taxon>Labeo</taxon>
    </lineage>
</organism>
<dbReference type="SUPFAM" id="SSF47986">
    <property type="entry name" value="DEATH domain"/>
    <property type="match status" value="1"/>
</dbReference>
<accession>A0A498NPV4</accession>
<evidence type="ECO:0000313" key="2">
    <source>
        <dbReference type="EMBL" id="RXN33729.1"/>
    </source>
</evidence>
<dbReference type="Pfam" id="PF02758">
    <property type="entry name" value="PYRIN"/>
    <property type="match status" value="1"/>
</dbReference>
<evidence type="ECO:0000259" key="1">
    <source>
        <dbReference type="PROSITE" id="PS50824"/>
    </source>
</evidence>
<comment type="caution">
    <text evidence="2">The sequence shown here is derived from an EMBL/GenBank/DDBJ whole genome shotgun (WGS) entry which is preliminary data.</text>
</comment>
<proteinExistence type="predicted"/>
<dbReference type="PROSITE" id="PS50824">
    <property type="entry name" value="DAPIN"/>
    <property type="match status" value="1"/>
</dbReference>
<dbReference type="EMBL" id="QBIY01011246">
    <property type="protein sequence ID" value="RXN33729.1"/>
    <property type="molecule type" value="Genomic_DNA"/>
</dbReference>
<keyword evidence="3" id="KW-1185">Reference proteome</keyword>
<dbReference type="AlphaFoldDB" id="A0A498NPV4"/>
<dbReference type="Gene3D" id="1.10.533.10">
    <property type="entry name" value="Death Domain, Fas"/>
    <property type="match status" value="1"/>
</dbReference>
<evidence type="ECO:0000313" key="3">
    <source>
        <dbReference type="Proteomes" id="UP000290572"/>
    </source>
</evidence>
<dbReference type="InterPro" id="IPR004020">
    <property type="entry name" value="DAPIN"/>
</dbReference>
<feature type="domain" description="Pyrin" evidence="1">
    <location>
        <begin position="1"/>
        <end position="48"/>
    </location>
</feature>
<gene>
    <name evidence="2" type="ORF">ROHU_004259</name>
</gene>
<name>A0A498NPV4_LABRO</name>
<protein>
    <submittedName>
        <fullName evidence="2">LRR and PYD domains-containing 3-like protein</fullName>
    </submittedName>
</protein>
<dbReference type="Proteomes" id="UP000290572">
    <property type="component" value="Unassembled WGS sequence"/>
</dbReference>
<dbReference type="InterPro" id="IPR011029">
    <property type="entry name" value="DEATH-like_dom_sf"/>
</dbReference>
<sequence>MEKADIFDTVDKMVECFGPEQSIEVMLDILRKMNQNDLAEQLKNKSKQAQAEGNMKKSVTVGGNSQQNWSKYQSLSVNGKKRKCNCKQQIQGQLHRTACPQ</sequence>